<keyword evidence="3" id="KW-0808">Transferase</keyword>
<keyword evidence="1" id="KW-1133">Transmembrane helix</keyword>
<dbReference type="KEGG" id="clt:CM240_2392"/>
<proteinExistence type="predicted"/>
<dbReference type="STRING" id="1216932.CM240_2392"/>
<name>W6S0Y9_9CLOT</name>
<dbReference type="EMBL" id="HG917868">
    <property type="protein sequence ID" value="CDM69529.1"/>
    <property type="molecule type" value="Genomic_DNA"/>
</dbReference>
<dbReference type="OrthoDB" id="9813495at2"/>
<dbReference type="RefSeq" id="WP_044039330.1">
    <property type="nucleotide sequence ID" value="NZ_HG917868.1"/>
</dbReference>
<dbReference type="AlphaFoldDB" id="W6S0Y9"/>
<organism evidence="3 4">
    <name type="scientific">Clostridium bornimense</name>
    <dbReference type="NCBI Taxonomy" id="1216932"/>
    <lineage>
        <taxon>Bacteria</taxon>
        <taxon>Bacillati</taxon>
        <taxon>Bacillota</taxon>
        <taxon>Clostridia</taxon>
        <taxon>Eubacteriales</taxon>
        <taxon>Clostridiaceae</taxon>
        <taxon>Clostridium</taxon>
    </lineage>
</organism>
<dbReference type="GO" id="GO:0016740">
    <property type="term" value="F:transferase activity"/>
    <property type="evidence" value="ECO:0007669"/>
    <property type="project" value="UniProtKB-KW"/>
</dbReference>
<dbReference type="CDD" id="cd04186">
    <property type="entry name" value="GT_2_like_c"/>
    <property type="match status" value="1"/>
</dbReference>
<dbReference type="HOGENOM" id="CLU_023845_0_5_9"/>
<feature type="transmembrane region" description="Helical" evidence="1">
    <location>
        <begin position="259"/>
        <end position="277"/>
    </location>
</feature>
<dbReference type="SUPFAM" id="SSF53448">
    <property type="entry name" value="Nucleotide-diphospho-sugar transferases"/>
    <property type="match status" value="1"/>
</dbReference>
<dbReference type="Pfam" id="PF00535">
    <property type="entry name" value="Glycos_transf_2"/>
    <property type="match status" value="1"/>
</dbReference>
<feature type="domain" description="Glycosyltransferase 2-like" evidence="2">
    <location>
        <begin position="4"/>
        <end position="117"/>
    </location>
</feature>
<dbReference type="PANTHER" id="PTHR43179:SF7">
    <property type="entry name" value="RHAMNOSYLTRANSFERASE WBBL"/>
    <property type="match status" value="1"/>
</dbReference>
<keyword evidence="1" id="KW-0812">Transmembrane</keyword>
<keyword evidence="1" id="KW-0472">Membrane</keyword>
<gene>
    <name evidence="3" type="ORF">CM240_2392</name>
</gene>
<keyword evidence="4" id="KW-1185">Reference proteome</keyword>
<dbReference type="PATRIC" id="fig|1216932.3.peg.2370"/>
<evidence type="ECO:0000256" key="1">
    <source>
        <dbReference type="SAM" id="Phobius"/>
    </source>
</evidence>
<accession>W6S0Y9</accession>
<protein>
    <submittedName>
        <fullName evidence="3">Family 2 glycosyl transferase</fullName>
    </submittedName>
</protein>
<dbReference type="Gene3D" id="3.90.550.10">
    <property type="entry name" value="Spore Coat Polysaccharide Biosynthesis Protein SpsA, Chain A"/>
    <property type="match status" value="1"/>
</dbReference>
<dbReference type="InterPro" id="IPR029044">
    <property type="entry name" value="Nucleotide-diphossugar_trans"/>
</dbReference>
<sequence length="287" mass="33109">MDLSIVIVNYNTKDLLKQTIESVINNTKGIEYEIWVVDNSSKDGSVEMVQEEFKSVKLIASKENLGFPKGNNVAIKKAAGRYILLLNSDTKVIGDNLQNCVNYMDQHKEIGALGCKVELPDGTLDHACKRGFPTPEASLYYFLKLNKIMKNKKKYGAYTAEYLGEDEVGEVDALMGAFMMIPRTVIDKIGMLDEEFFMYGEDIDWCYRIKEAGYKIMYYPKEKIIHYKGSSSKKKKAKTTYEFHRAMILFYRKHYNDKYNIFIKILVYIGIALRMILSMIKNLFKKS</sequence>
<evidence type="ECO:0000313" key="3">
    <source>
        <dbReference type="EMBL" id="CDM69529.1"/>
    </source>
</evidence>
<evidence type="ECO:0000259" key="2">
    <source>
        <dbReference type="Pfam" id="PF00535"/>
    </source>
</evidence>
<evidence type="ECO:0000313" key="4">
    <source>
        <dbReference type="Proteomes" id="UP000019426"/>
    </source>
</evidence>
<dbReference type="Proteomes" id="UP000019426">
    <property type="component" value="Chromosome M2/40_rep1"/>
</dbReference>
<dbReference type="InterPro" id="IPR001173">
    <property type="entry name" value="Glyco_trans_2-like"/>
</dbReference>
<dbReference type="eggNOG" id="COG1216">
    <property type="taxonomic scope" value="Bacteria"/>
</dbReference>
<reference evidence="3 4" key="1">
    <citation type="submission" date="2013-11" db="EMBL/GenBank/DDBJ databases">
        <title>Complete genome sequence of Clostridum sp. M2/40.</title>
        <authorList>
            <person name="Wibberg D."/>
            <person name="Puehler A."/>
            <person name="Schlueter A."/>
        </authorList>
    </citation>
    <scope>NUCLEOTIDE SEQUENCE [LARGE SCALE GENOMIC DNA]</scope>
    <source>
        <strain evidence="4">M2/40</strain>
    </source>
</reference>
<dbReference type="PANTHER" id="PTHR43179">
    <property type="entry name" value="RHAMNOSYLTRANSFERASE WBBL"/>
    <property type="match status" value="1"/>
</dbReference>